<dbReference type="RefSeq" id="WP_009297425.1">
    <property type="nucleotide sequence ID" value="NZ_JADMOJ010000074.1"/>
</dbReference>
<evidence type="ECO:0000259" key="4">
    <source>
        <dbReference type="PROSITE" id="PS51077"/>
    </source>
</evidence>
<organism evidence="6 7">
    <name type="scientific">Clostridium symbiosum</name>
    <name type="common">Bacteroides symbiosus</name>
    <dbReference type="NCBI Taxonomy" id="1512"/>
    <lineage>
        <taxon>Bacteria</taxon>
        <taxon>Bacillati</taxon>
        <taxon>Bacillota</taxon>
        <taxon>Clostridia</taxon>
        <taxon>Lachnospirales</taxon>
        <taxon>Lachnospiraceae</taxon>
        <taxon>Otoolea</taxon>
    </lineage>
</organism>
<dbReference type="InterPro" id="IPR014757">
    <property type="entry name" value="Tscrpt_reg_IclR_C"/>
</dbReference>
<feature type="domain" description="IclR-ED" evidence="5">
    <location>
        <begin position="64"/>
        <end position="256"/>
    </location>
</feature>
<dbReference type="GO" id="GO:0003677">
    <property type="term" value="F:DNA binding"/>
    <property type="evidence" value="ECO:0007669"/>
    <property type="project" value="UniProtKB-KW"/>
</dbReference>
<evidence type="ECO:0000313" key="6">
    <source>
        <dbReference type="EMBL" id="MCK0084632.1"/>
    </source>
</evidence>
<comment type="caution">
    <text evidence="6">The sequence shown here is derived from an EMBL/GenBank/DDBJ whole genome shotgun (WGS) entry which is preliminary data.</text>
</comment>
<dbReference type="GO" id="GO:0045892">
    <property type="term" value="P:negative regulation of DNA-templated transcription"/>
    <property type="evidence" value="ECO:0007669"/>
    <property type="project" value="TreeGrafter"/>
</dbReference>
<dbReference type="InterPro" id="IPR036390">
    <property type="entry name" value="WH_DNA-bd_sf"/>
</dbReference>
<evidence type="ECO:0000256" key="1">
    <source>
        <dbReference type="ARBA" id="ARBA00023015"/>
    </source>
</evidence>
<dbReference type="Proteomes" id="UP001203136">
    <property type="component" value="Unassembled WGS sequence"/>
</dbReference>
<keyword evidence="3" id="KW-0804">Transcription</keyword>
<dbReference type="SUPFAM" id="SSF55781">
    <property type="entry name" value="GAF domain-like"/>
    <property type="match status" value="1"/>
</dbReference>
<reference evidence="6" key="1">
    <citation type="journal article" date="2022" name="Cell Host Microbe">
        <title>Colonization of the live biotherapeutic product VE303 and modulation of the microbiota and metabolites in healthy volunteers.</title>
        <authorList>
            <person name="Dsouza M."/>
            <person name="Menon R."/>
            <person name="Crossette E."/>
            <person name="Bhattarai S.K."/>
            <person name="Schneider J."/>
            <person name="Kim Y.G."/>
            <person name="Reddy S."/>
            <person name="Caballero S."/>
            <person name="Felix C."/>
            <person name="Cornacchione L."/>
            <person name="Hendrickson J."/>
            <person name="Watson A.R."/>
            <person name="Minot S.S."/>
            <person name="Greenfield N."/>
            <person name="Schopf L."/>
            <person name="Szabady R."/>
            <person name="Patarroyo J."/>
            <person name="Smith W."/>
            <person name="Harrison P."/>
            <person name="Kuijper E.J."/>
            <person name="Kelly C.P."/>
            <person name="Olle B."/>
            <person name="Bobilev D."/>
            <person name="Silber J.L."/>
            <person name="Bucci V."/>
            <person name="Roberts B."/>
            <person name="Faith J."/>
            <person name="Norman J.M."/>
        </authorList>
    </citation>
    <scope>NUCLEOTIDE SEQUENCE</scope>
    <source>
        <strain evidence="6">VE303-04</strain>
    </source>
</reference>
<dbReference type="InterPro" id="IPR005471">
    <property type="entry name" value="Tscrpt_reg_IclR_N"/>
</dbReference>
<dbReference type="InterPro" id="IPR050707">
    <property type="entry name" value="HTH_MetabolicPath_Reg"/>
</dbReference>
<dbReference type="PANTHER" id="PTHR30136">
    <property type="entry name" value="HELIX-TURN-HELIX TRANSCRIPTIONAL REGULATOR, ICLR FAMILY"/>
    <property type="match status" value="1"/>
</dbReference>
<gene>
    <name evidence="6" type="ORF">K5I21_01815</name>
</gene>
<evidence type="ECO:0000313" key="7">
    <source>
        <dbReference type="Proteomes" id="UP001203136"/>
    </source>
</evidence>
<dbReference type="PROSITE" id="PS51077">
    <property type="entry name" value="HTH_ICLR"/>
    <property type="match status" value="1"/>
</dbReference>
<dbReference type="EMBL" id="JAINVB010000001">
    <property type="protein sequence ID" value="MCK0084632.1"/>
    <property type="molecule type" value="Genomic_DNA"/>
</dbReference>
<dbReference type="InterPro" id="IPR029016">
    <property type="entry name" value="GAF-like_dom_sf"/>
</dbReference>
<evidence type="ECO:0000259" key="5">
    <source>
        <dbReference type="PROSITE" id="PS51078"/>
    </source>
</evidence>
<dbReference type="Gene3D" id="3.30.450.40">
    <property type="match status" value="1"/>
</dbReference>
<feature type="domain" description="HTH iclR-type" evidence="4">
    <location>
        <begin position="8"/>
        <end position="70"/>
    </location>
</feature>
<dbReference type="PANTHER" id="PTHR30136:SF35">
    <property type="entry name" value="HTH-TYPE TRANSCRIPTIONAL REGULATOR RV1719"/>
    <property type="match status" value="1"/>
</dbReference>
<keyword evidence="2" id="KW-0238">DNA-binding</keyword>
<evidence type="ECO:0000256" key="2">
    <source>
        <dbReference type="ARBA" id="ARBA00023125"/>
    </source>
</evidence>
<dbReference type="Pfam" id="PF01614">
    <property type="entry name" value="IclR_C"/>
    <property type="match status" value="1"/>
</dbReference>
<dbReference type="PROSITE" id="PS51078">
    <property type="entry name" value="ICLR_ED"/>
    <property type="match status" value="1"/>
</dbReference>
<proteinExistence type="predicted"/>
<dbReference type="AlphaFoldDB" id="A0AAW5EY44"/>
<evidence type="ECO:0000256" key="3">
    <source>
        <dbReference type="ARBA" id="ARBA00023163"/>
    </source>
</evidence>
<dbReference type="Gene3D" id="1.10.10.10">
    <property type="entry name" value="Winged helix-like DNA-binding domain superfamily/Winged helix DNA-binding domain"/>
    <property type="match status" value="1"/>
</dbReference>
<dbReference type="SMART" id="SM00346">
    <property type="entry name" value="HTH_ICLR"/>
    <property type="match status" value="1"/>
</dbReference>
<dbReference type="GO" id="GO:0003700">
    <property type="term" value="F:DNA-binding transcription factor activity"/>
    <property type="evidence" value="ECO:0007669"/>
    <property type="project" value="TreeGrafter"/>
</dbReference>
<sequence>MEKEVRLIQSIQRAFDIINCFSEQSPKLTLPKISEMLSLNINTTRGIVNTLVANGYLEHDSETNIYSLGPVFIPKADLVSANDMERVKKMARPYLEELSNTFQVSARLQVVSNYNIFTIENINPENAHYILLTRLNTTFALNATASGKLLLYYMGERQRERYFKTLDQRMYTKNTLVTKEDLQKELDKIEKWGYSTEFEEIGLGISSIAIPIMKKTGGLYGTVSIVASSSIVMPIIQDVVVPMRECAEFVSENLLLK</sequence>
<dbReference type="InterPro" id="IPR036388">
    <property type="entry name" value="WH-like_DNA-bd_sf"/>
</dbReference>
<protein>
    <submittedName>
        <fullName evidence="6">IclR family transcriptional regulator</fullName>
    </submittedName>
</protein>
<name>A0AAW5EY44_CLOSY</name>
<keyword evidence="1" id="KW-0805">Transcription regulation</keyword>
<dbReference type="Pfam" id="PF09339">
    <property type="entry name" value="HTH_IclR"/>
    <property type="match status" value="1"/>
</dbReference>
<dbReference type="SUPFAM" id="SSF46785">
    <property type="entry name" value="Winged helix' DNA-binding domain"/>
    <property type="match status" value="1"/>
</dbReference>
<accession>A0AAW5EY44</accession>